<dbReference type="InterPro" id="IPR010982">
    <property type="entry name" value="Lambda_DNA-bd_dom_sf"/>
</dbReference>
<dbReference type="SUPFAM" id="SSF47413">
    <property type="entry name" value="lambda repressor-like DNA-binding domains"/>
    <property type="match status" value="1"/>
</dbReference>
<proteinExistence type="predicted"/>
<dbReference type="GO" id="GO:0000976">
    <property type="term" value="F:transcription cis-regulatory region binding"/>
    <property type="evidence" value="ECO:0007669"/>
    <property type="project" value="TreeGrafter"/>
</dbReference>
<dbReference type="PANTHER" id="PTHR30146">
    <property type="entry name" value="LACI-RELATED TRANSCRIPTIONAL REPRESSOR"/>
    <property type="match status" value="1"/>
</dbReference>
<organism evidence="6 7">
    <name type="scientific">Ureibacillus thermophilus</name>
    <dbReference type="NCBI Taxonomy" id="367743"/>
    <lineage>
        <taxon>Bacteria</taxon>
        <taxon>Bacillati</taxon>
        <taxon>Bacillota</taxon>
        <taxon>Bacilli</taxon>
        <taxon>Bacillales</taxon>
        <taxon>Caryophanaceae</taxon>
        <taxon>Ureibacillus</taxon>
    </lineage>
</organism>
<dbReference type="AlphaFoldDB" id="A0A4P6UT54"/>
<keyword evidence="3" id="KW-0238">DNA-binding</keyword>
<dbReference type="Proteomes" id="UP000291151">
    <property type="component" value="Chromosome"/>
</dbReference>
<evidence type="ECO:0000256" key="2">
    <source>
        <dbReference type="ARBA" id="ARBA00023015"/>
    </source>
</evidence>
<keyword evidence="7" id="KW-1185">Reference proteome</keyword>
<evidence type="ECO:0000256" key="4">
    <source>
        <dbReference type="ARBA" id="ARBA00023163"/>
    </source>
</evidence>
<dbReference type="InterPro" id="IPR001761">
    <property type="entry name" value="Peripla_BP/Lac1_sug-bd_dom"/>
</dbReference>
<dbReference type="InterPro" id="IPR000843">
    <property type="entry name" value="HTH_LacI"/>
</dbReference>
<evidence type="ECO:0000259" key="5">
    <source>
        <dbReference type="PROSITE" id="PS50932"/>
    </source>
</evidence>
<dbReference type="KEGG" id="uth:DKZ56_08570"/>
<dbReference type="Gene3D" id="3.40.50.2300">
    <property type="match status" value="2"/>
</dbReference>
<protein>
    <submittedName>
        <fullName evidence="6">LacI family transcriptional regulator</fullName>
    </submittedName>
</protein>
<dbReference type="SMART" id="SM00354">
    <property type="entry name" value="HTH_LACI"/>
    <property type="match status" value="1"/>
</dbReference>
<evidence type="ECO:0000313" key="6">
    <source>
        <dbReference type="EMBL" id="QBK25907.1"/>
    </source>
</evidence>
<dbReference type="PRINTS" id="PR00036">
    <property type="entry name" value="HTHLACI"/>
</dbReference>
<sequence length="326" mass="36211">MATIHDVAKRANVSVATVSRYLNQNGYVSKKSKEAIERAIQELNFVPNHVARTLSTKKSNLIGLIIPDIENPFFPELARAVEDTAYRYGYTVILCNSDEDPNKEKHYLKVLTQEYVAGIIITSTDEKISGEINIPIVALDRVPKTELPTVTTNNKLGAEMAGRFMLGCGAKELLILKGPKQLVSSEERLEGFLKALQGKNIKIHIVESPYELHDAENITFEFLEKHPSIDGIFGSSDVSAIGALKACEKLGRKVPEEIQIIGFDGIQLGNYTTPSLTTVAQKIYQLGEMAAELLIQQIEGKTIEQKHIAIHPELIVRNSTRKEFIQ</sequence>
<reference evidence="6 7" key="1">
    <citation type="submission" date="2019-02" db="EMBL/GenBank/DDBJ databases">
        <title>Ureibacillus thermophilus.</title>
        <authorList>
            <person name="Sunny J.S."/>
            <person name="Natarajan A."/>
            <person name="Saleena L.M."/>
        </authorList>
    </citation>
    <scope>NUCLEOTIDE SEQUENCE [LARGE SCALE GENOMIC DNA]</scope>
    <source>
        <strain evidence="6 7">LM102</strain>
    </source>
</reference>
<dbReference type="GO" id="GO:0003700">
    <property type="term" value="F:DNA-binding transcription factor activity"/>
    <property type="evidence" value="ECO:0007669"/>
    <property type="project" value="TreeGrafter"/>
</dbReference>
<evidence type="ECO:0000256" key="1">
    <source>
        <dbReference type="ARBA" id="ARBA00022491"/>
    </source>
</evidence>
<dbReference type="Pfam" id="PF00356">
    <property type="entry name" value="LacI"/>
    <property type="match status" value="1"/>
</dbReference>
<evidence type="ECO:0000313" key="7">
    <source>
        <dbReference type="Proteomes" id="UP000291151"/>
    </source>
</evidence>
<dbReference type="CDD" id="cd01392">
    <property type="entry name" value="HTH_LacI"/>
    <property type="match status" value="1"/>
</dbReference>
<dbReference type="RefSeq" id="WP_208649602.1">
    <property type="nucleotide sequence ID" value="NZ_CP036528.1"/>
</dbReference>
<dbReference type="CDD" id="cd06291">
    <property type="entry name" value="PBP1_Qymf-like"/>
    <property type="match status" value="1"/>
</dbReference>
<dbReference type="PROSITE" id="PS50932">
    <property type="entry name" value="HTH_LACI_2"/>
    <property type="match status" value="1"/>
</dbReference>
<dbReference type="EMBL" id="CP036528">
    <property type="protein sequence ID" value="QBK25907.1"/>
    <property type="molecule type" value="Genomic_DNA"/>
</dbReference>
<accession>A0A4P6UT54</accession>
<dbReference type="Pfam" id="PF00532">
    <property type="entry name" value="Peripla_BP_1"/>
    <property type="match status" value="1"/>
</dbReference>
<gene>
    <name evidence="6" type="ORF">DKZ56_08570</name>
</gene>
<dbReference type="PROSITE" id="PS00356">
    <property type="entry name" value="HTH_LACI_1"/>
    <property type="match status" value="1"/>
</dbReference>
<keyword evidence="2" id="KW-0805">Transcription regulation</keyword>
<dbReference type="Gene3D" id="1.10.260.40">
    <property type="entry name" value="lambda repressor-like DNA-binding domains"/>
    <property type="match status" value="1"/>
</dbReference>
<keyword evidence="4" id="KW-0804">Transcription</keyword>
<name>A0A4P6UT54_9BACL</name>
<dbReference type="InterPro" id="IPR028082">
    <property type="entry name" value="Peripla_BP_I"/>
</dbReference>
<keyword evidence="1" id="KW-0678">Repressor</keyword>
<feature type="domain" description="HTH lacI-type" evidence="5">
    <location>
        <begin position="2"/>
        <end position="56"/>
    </location>
</feature>
<dbReference type="PANTHER" id="PTHR30146:SF95">
    <property type="entry name" value="RIBOSE OPERON REPRESSOR"/>
    <property type="match status" value="1"/>
</dbReference>
<evidence type="ECO:0000256" key="3">
    <source>
        <dbReference type="ARBA" id="ARBA00023125"/>
    </source>
</evidence>
<dbReference type="SUPFAM" id="SSF53822">
    <property type="entry name" value="Periplasmic binding protein-like I"/>
    <property type="match status" value="1"/>
</dbReference>